<dbReference type="PANTHER" id="PTHR43610:SF1">
    <property type="entry name" value="N-ACETYLTRANSFERASE DOMAIN-CONTAINING PROTEIN"/>
    <property type="match status" value="1"/>
</dbReference>
<proteinExistence type="predicted"/>
<dbReference type="PANTHER" id="PTHR43610">
    <property type="entry name" value="BLL6696 PROTEIN"/>
    <property type="match status" value="1"/>
</dbReference>
<name>A0ABW7N786_9BACT</name>
<dbReference type="Proteomes" id="UP001610063">
    <property type="component" value="Unassembled WGS sequence"/>
</dbReference>
<comment type="caution">
    <text evidence="2">The sequence shown here is derived from an EMBL/GenBank/DDBJ whole genome shotgun (WGS) entry which is preliminary data.</text>
</comment>
<dbReference type="InterPro" id="IPR016181">
    <property type="entry name" value="Acyl_CoA_acyltransferase"/>
</dbReference>
<dbReference type="RefSeq" id="WP_395416748.1">
    <property type="nucleotide sequence ID" value="NZ_JBIPKE010000014.1"/>
</dbReference>
<evidence type="ECO:0000259" key="1">
    <source>
        <dbReference type="Pfam" id="PF13302"/>
    </source>
</evidence>
<evidence type="ECO:0000313" key="3">
    <source>
        <dbReference type="Proteomes" id="UP001610063"/>
    </source>
</evidence>
<sequence length="195" mass="22584">MLPLSTLENDVIRLSPLESGDLKKLTHLVSDSSLWTYFPYDLAEESVFESWMESRITLMNEGKWLPHVVYHKPSGKYAGLTCYLSIDEPNKVIEVGGTWYGSEFHGTEVNPNCKLLMMTHAFETLGFYRVEYKTDVLNVRSRRAIEKLGAKEDGILRSNRIVAKGRRRDTIYYSILKDEWPQVKANLEKRIATYR</sequence>
<keyword evidence="2" id="KW-0808">Transferase</keyword>
<dbReference type="InterPro" id="IPR000182">
    <property type="entry name" value="GNAT_dom"/>
</dbReference>
<accession>A0ABW7N786</accession>
<dbReference type="EC" id="2.3.-.-" evidence="2"/>
<keyword evidence="2" id="KW-0012">Acyltransferase</keyword>
<organism evidence="2 3">
    <name type="scientific">Marinoscillum luteum</name>
    <dbReference type="NCBI Taxonomy" id="861051"/>
    <lineage>
        <taxon>Bacteria</taxon>
        <taxon>Pseudomonadati</taxon>
        <taxon>Bacteroidota</taxon>
        <taxon>Cytophagia</taxon>
        <taxon>Cytophagales</taxon>
        <taxon>Reichenbachiellaceae</taxon>
        <taxon>Marinoscillum</taxon>
    </lineage>
</organism>
<evidence type="ECO:0000313" key="2">
    <source>
        <dbReference type="EMBL" id="MFH6983181.1"/>
    </source>
</evidence>
<gene>
    <name evidence="2" type="ORF">ACHKAR_07010</name>
</gene>
<dbReference type="Pfam" id="PF13302">
    <property type="entry name" value="Acetyltransf_3"/>
    <property type="match status" value="1"/>
</dbReference>
<dbReference type="EMBL" id="JBIPKE010000014">
    <property type="protein sequence ID" value="MFH6983181.1"/>
    <property type="molecule type" value="Genomic_DNA"/>
</dbReference>
<keyword evidence="3" id="KW-1185">Reference proteome</keyword>
<dbReference type="Gene3D" id="3.40.630.30">
    <property type="match status" value="1"/>
</dbReference>
<feature type="domain" description="N-acetyltransferase" evidence="1">
    <location>
        <begin position="13"/>
        <end position="151"/>
    </location>
</feature>
<protein>
    <submittedName>
        <fullName evidence="2">GNAT family N-acetyltransferase</fullName>
        <ecNumber evidence="2">2.3.-.-</ecNumber>
    </submittedName>
</protein>
<dbReference type="SUPFAM" id="SSF55729">
    <property type="entry name" value="Acyl-CoA N-acyltransferases (Nat)"/>
    <property type="match status" value="1"/>
</dbReference>
<dbReference type="GO" id="GO:0016746">
    <property type="term" value="F:acyltransferase activity"/>
    <property type="evidence" value="ECO:0007669"/>
    <property type="project" value="UniProtKB-KW"/>
</dbReference>
<reference evidence="2 3" key="1">
    <citation type="journal article" date="2013" name="Int. J. Syst. Evol. Microbiol.">
        <title>Marinoscillum luteum sp. nov., isolated from marine sediment.</title>
        <authorList>
            <person name="Cha I.T."/>
            <person name="Park S.J."/>
            <person name="Kim S.J."/>
            <person name="Kim J.G."/>
            <person name="Jung M.Y."/>
            <person name="Shin K.S."/>
            <person name="Kwon K.K."/>
            <person name="Yang S.H."/>
            <person name="Seo Y.S."/>
            <person name="Rhee S.K."/>
        </authorList>
    </citation>
    <scope>NUCLEOTIDE SEQUENCE [LARGE SCALE GENOMIC DNA]</scope>
    <source>
        <strain evidence="2 3">KCTC 23939</strain>
    </source>
</reference>